<keyword evidence="1" id="KW-1133">Transmembrane helix</keyword>
<feature type="transmembrane region" description="Helical" evidence="1">
    <location>
        <begin position="116"/>
        <end position="137"/>
    </location>
</feature>
<dbReference type="AlphaFoldDB" id="A0A2A2SFJ5"/>
<reference evidence="3" key="1">
    <citation type="submission" date="2017-09" db="EMBL/GenBank/DDBJ databases">
        <authorList>
            <person name="Feng G."/>
            <person name="Zhu H."/>
        </authorList>
    </citation>
    <scope>NUCLEOTIDE SEQUENCE [LARGE SCALE GENOMIC DNA]</scope>
    <source>
        <strain evidence="3">1PNM-20</strain>
    </source>
</reference>
<accession>A0A2A2SFJ5</accession>
<organism evidence="2 3">
    <name type="scientific">Sphingomonas lenta</name>
    <dbReference type="NCBI Taxonomy" id="1141887"/>
    <lineage>
        <taxon>Bacteria</taxon>
        <taxon>Pseudomonadati</taxon>
        <taxon>Pseudomonadota</taxon>
        <taxon>Alphaproteobacteria</taxon>
        <taxon>Sphingomonadales</taxon>
        <taxon>Sphingomonadaceae</taxon>
        <taxon>Sphingomonas</taxon>
    </lineage>
</organism>
<keyword evidence="1" id="KW-0472">Membrane</keyword>
<gene>
    <name evidence="2" type="ORF">CKY28_10495</name>
</gene>
<dbReference type="RefSeq" id="WP_095998262.1">
    <property type="nucleotide sequence ID" value="NZ_NSLI01000003.1"/>
</dbReference>
<protein>
    <submittedName>
        <fullName evidence="2">Uncharacterized protein</fullName>
    </submittedName>
</protein>
<proteinExistence type="predicted"/>
<feature type="transmembrane region" description="Helical" evidence="1">
    <location>
        <begin position="61"/>
        <end position="82"/>
    </location>
</feature>
<dbReference type="OrthoDB" id="7391283at2"/>
<evidence type="ECO:0000313" key="2">
    <source>
        <dbReference type="EMBL" id="PAX08019.1"/>
    </source>
</evidence>
<comment type="caution">
    <text evidence="2">The sequence shown here is derived from an EMBL/GenBank/DDBJ whole genome shotgun (WGS) entry which is preliminary data.</text>
</comment>
<sequence length="141" mass="14963">MTIHQPITAFIDARAVDAPVHYRPNRAERAFELHPAVFGMLAASFALFMLALGVAFMNPTLIVPFGICAAYLLMFFGVPLVVARTVPGTTGRFQSWAEFMAEGVETGSGHLTGAQALAQIMTVPAVLVGFAVTVAIVRAAV</sequence>
<keyword evidence="3" id="KW-1185">Reference proteome</keyword>
<keyword evidence="1" id="KW-0812">Transmembrane</keyword>
<evidence type="ECO:0000313" key="3">
    <source>
        <dbReference type="Proteomes" id="UP000218151"/>
    </source>
</evidence>
<feature type="transmembrane region" description="Helical" evidence="1">
    <location>
        <begin position="33"/>
        <end position="54"/>
    </location>
</feature>
<evidence type="ECO:0000256" key="1">
    <source>
        <dbReference type="SAM" id="Phobius"/>
    </source>
</evidence>
<dbReference type="Proteomes" id="UP000218151">
    <property type="component" value="Unassembled WGS sequence"/>
</dbReference>
<name>A0A2A2SFJ5_9SPHN</name>
<dbReference type="EMBL" id="NSLI01000003">
    <property type="protein sequence ID" value="PAX08019.1"/>
    <property type="molecule type" value="Genomic_DNA"/>
</dbReference>